<feature type="domain" description="C2H2-type" evidence="9">
    <location>
        <begin position="438"/>
        <end position="465"/>
    </location>
</feature>
<evidence type="ECO:0000256" key="3">
    <source>
        <dbReference type="ARBA" id="ARBA00022737"/>
    </source>
</evidence>
<dbReference type="PANTHER" id="PTHR24394">
    <property type="entry name" value="ZINC FINGER PROTEIN"/>
    <property type="match status" value="1"/>
</dbReference>
<dbReference type="FunFam" id="3.30.160.60:FF:000100">
    <property type="entry name" value="Zinc finger 45-like"/>
    <property type="match status" value="1"/>
</dbReference>
<evidence type="ECO:0000256" key="6">
    <source>
        <dbReference type="ARBA" id="ARBA00023242"/>
    </source>
</evidence>
<dbReference type="AlphaFoldDB" id="A0AAD7RR56"/>
<evidence type="ECO:0000256" key="8">
    <source>
        <dbReference type="SAM" id="MobiDB-lite"/>
    </source>
</evidence>
<keyword evidence="3" id="KW-0677">Repeat</keyword>
<sequence>MEQEGQESDSSTEMLGPQRSQLVEAEGGGGERKNKGWAEVSVLGQVFKNCSFECVREANKGEESVTSQWKVGVGQPDGFEILPVERWRKEGEMDQVGRGEDDWNTETVRGCTGSGHGGKDARDFIAGGDESCLSVLVAGNDVDGNSAQEQPEVEMSHNSSPYLRFDAQLHGLPLPQGALMTSPLLTPTTHSHISSCPPSSVYRCLKCSRQFTCKSNLNRHWKIHTGERPYSCSACGRKFSQVSNCQRHQQSHLTQGGGVKRESGRKVRHYWRRMLLSQDDKAQEIIEGGSQLLVYTGIVENQVQAEFGEDGNLGESFREAESVYEPSFDQLNMGGGEAEERDKLVKKMNKYNRHTNSRSAAICHSLGPEMVNREKAQMEQQCLGSLQVNVAKQDPLCELSAQDTDLSLTQNCNSFSLTGADWQASSSTISANFDRTFYTCSHCGRRFNCKSNLHRHFSVHTGEKPYHCSICGKRFSQISNCRRHLRLHAQDCPYRCSLCHCAFTQIVYLHSHLRTHKKVWSE</sequence>
<reference evidence="10" key="1">
    <citation type="journal article" date="2023" name="Science">
        <title>Genome structures resolve the early diversification of teleost fishes.</title>
        <authorList>
            <person name="Parey E."/>
            <person name="Louis A."/>
            <person name="Montfort J."/>
            <person name="Bouchez O."/>
            <person name="Roques C."/>
            <person name="Iampietro C."/>
            <person name="Lluch J."/>
            <person name="Castinel A."/>
            <person name="Donnadieu C."/>
            <person name="Desvignes T."/>
            <person name="Floi Bucao C."/>
            <person name="Jouanno E."/>
            <person name="Wen M."/>
            <person name="Mejri S."/>
            <person name="Dirks R."/>
            <person name="Jansen H."/>
            <person name="Henkel C."/>
            <person name="Chen W.J."/>
            <person name="Zahm M."/>
            <person name="Cabau C."/>
            <person name="Klopp C."/>
            <person name="Thompson A.W."/>
            <person name="Robinson-Rechavi M."/>
            <person name="Braasch I."/>
            <person name="Lecointre G."/>
            <person name="Bobe J."/>
            <person name="Postlethwait J.H."/>
            <person name="Berthelot C."/>
            <person name="Roest Crollius H."/>
            <person name="Guiguen Y."/>
        </authorList>
    </citation>
    <scope>NUCLEOTIDE SEQUENCE</scope>
    <source>
        <strain evidence="10">NC1722</strain>
    </source>
</reference>
<dbReference type="FunFam" id="3.30.160.60:FF:001155">
    <property type="entry name" value="Zinc finger 30C"/>
    <property type="match status" value="1"/>
</dbReference>
<evidence type="ECO:0000256" key="4">
    <source>
        <dbReference type="ARBA" id="ARBA00022771"/>
    </source>
</evidence>
<dbReference type="InterPro" id="IPR013087">
    <property type="entry name" value="Znf_C2H2_type"/>
</dbReference>
<evidence type="ECO:0000259" key="9">
    <source>
        <dbReference type="PROSITE" id="PS50157"/>
    </source>
</evidence>
<evidence type="ECO:0000256" key="1">
    <source>
        <dbReference type="ARBA" id="ARBA00004123"/>
    </source>
</evidence>
<dbReference type="InterPro" id="IPR036236">
    <property type="entry name" value="Znf_C2H2_sf"/>
</dbReference>
<feature type="domain" description="C2H2-type" evidence="9">
    <location>
        <begin position="202"/>
        <end position="229"/>
    </location>
</feature>
<dbReference type="PROSITE" id="PS00028">
    <property type="entry name" value="ZINC_FINGER_C2H2_1"/>
    <property type="match status" value="5"/>
</dbReference>
<protein>
    <recommendedName>
        <fullName evidence="9">C2H2-type domain-containing protein</fullName>
    </recommendedName>
</protein>
<gene>
    <name evidence="10" type="ORF">AAFF_G00126470</name>
</gene>
<dbReference type="PROSITE" id="PS50157">
    <property type="entry name" value="ZINC_FINGER_C2H2_2"/>
    <property type="match status" value="5"/>
</dbReference>
<feature type="domain" description="C2H2-type" evidence="9">
    <location>
        <begin position="230"/>
        <end position="257"/>
    </location>
</feature>
<dbReference type="GO" id="GO:0000981">
    <property type="term" value="F:DNA-binding transcription factor activity, RNA polymerase II-specific"/>
    <property type="evidence" value="ECO:0007669"/>
    <property type="project" value="TreeGrafter"/>
</dbReference>
<keyword evidence="5" id="KW-0862">Zinc</keyword>
<dbReference type="FunFam" id="3.30.160.60:FF:001498">
    <property type="entry name" value="Zinc finger protein 404"/>
    <property type="match status" value="1"/>
</dbReference>
<feature type="domain" description="C2H2-type" evidence="9">
    <location>
        <begin position="466"/>
        <end position="493"/>
    </location>
</feature>
<proteinExistence type="predicted"/>
<dbReference type="PANTHER" id="PTHR24394:SF44">
    <property type="entry name" value="ZINC FINGER PROTEIN 271-LIKE"/>
    <property type="match status" value="1"/>
</dbReference>
<evidence type="ECO:0000256" key="5">
    <source>
        <dbReference type="ARBA" id="ARBA00022833"/>
    </source>
</evidence>
<feature type="domain" description="C2H2-type" evidence="9">
    <location>
        <begin position="494"/>
        <end position="516"/>
    </location>
</feature>
<dbReference type="Proteomes" id="UP001221898">
    <property type="component" value="Unassembled WGS sequence"/>
</dbReference>
<keyword evidence="6" id="KW-0539">Nucleus</keyword>
<dbReference type="FunFam" id="3.30.160.60:FF:000110">
    <property type="entry name" value="Zinc finger protein-like"/>
    <property type="match status" value="1"/>
</dbReference>
<dbReference type="SMART" id="SM00355">
    <property type="entry name" value="ZnF_C2H2"/>
    <property type="match status" value="5"/>
</dbReference>
<evidence type="ECO:0000313" key="10">
    <source>
        <dbReference type="EMBL" id="KAJ8388891.1"/>
    </source>
</evidence>
<keyword evidence="2" id="KW-0479">Metal-binding</keyword>
<dbReference type="EMBL" id="JAINUG010000189">
    <property type="protein sequence ID" value="KAJ8388891.1"/>
    <property type="molecule type" value="Genomic_DNA"/>
</dbReference>
<dbReference type="SUPFAM" id="SSF57667">
    <property type="entry name" value="beta-beta-alpha zinc fingers"/>
    <property type="match status" value="3"/>
</dbReference>
<evidence type="ECO:0000313" key="11">
    <source>
        <dbReference type="Proteomes" id="UP001221898"/>
    </source>
</evidence>
<dbReference type="Pfam" id="PF00096">
    <property type="entry name" value="zf-C2H2"/>
    <property type="match status" value="1"/>
</dbReference>
<organism evidence="10 11">
    <name type="scientific">Aldrovandia affinis</name>
    <dbReference type="NCBI Taxonomy" id="143900"/>
    <lineage>
        <taxon>Eukaryota</taxon>
        <taxon>Metazoa</taxon>
        <taxon>Chordata</taxon>
        <taxon>Craniata</taxon>
        <taxon>Vertebrata</taxon>
        <taxon>Euteleostomi</taxon>
        <taxon>Actinopterygii</taxon>
        <taxon>Neopterygii</taxon>
        <taxon>Teleostei</taxon>
        <taxon>Notacanthiformes</taxon>
        <taxon>Halosauridae</taxon>
        <taxon>Aldrovandia</taxon>
    </lineage>
</organism>
<comment type="subcellular location">
    <subcellularLocation>
        <location evidence="1">Nucleus</location>
    </subcellularLocation>
</comment>
<feature type="region of interest" description="Disordered" evidence="8">
    <location>
        <begin position="1"/>
        <end position="34"/>
    </location>
</feature>
<keyword evidence="4 7" id="KW-0863">Zinc-finger</keyword>
<name>A0AAD7RR56_9TELE</name>
<comment type="caution">
    <text evidence="10">The sequence shown here is derived from an EMBL/GenBank/DDBJ whole genome shotgun (WGS) entry which is preliminary data.</text>
</comment>
<keyword evidence="11" id="KW-1185">Reference proteome</keyword>
<evidence type="ECO:0000256" key="2">
    <source>
        <dbReference type="ARBA" id="ARBA00022723"/>
    </source>
</evidence>
<evidence type="ECO:0000256" key="7">
    <source>
        <dbReference type="PROSITE-ProRule" id="PRU00042"/>
    </source>
</evidence>
<feature type="compositionally biased region" description="Basic and acidic residues" evidence="8">
    <location>
        <begin position="91"/>
        <end position="101"/>
    </location>
</feature>
<accession>A0AAD7RR56</accession>
<dbReference type="GO" id="GO:0008270">
    <property type="term" value="F:zinc ion binding"/>
    <property type="evidence" value="ECO:0007669"/>
    <property type="project" value="UniProtKB-KW"/>
</dbReference>
<feature type="region of interest" description="Disordered" evidence="8">
    <location>
        <begin position="91"/>
        <end position="117"/>
    </location>
</feature>
<feature type="non-terminal residue" evidence="10">
    <location>
        <position position="522"/>
    </location>
</feature>
<feature type="compositionally biased region" description="Polar residues" evidence="8">
    <location>
        <begin position="8"/>
        <end position="21"/>
    </location>
</feature>
<dbReference type="Gene3D" id="3.30.160.60">
    <property type="entry name" value="Classic Zinc Finger"/>
    <property type="match status" value="4"/>
</dbReference>
<dbReference type="GO" id="GO:0005634">
    <property type="term" value="C:nucleus"/>
    <property type="evidence" value="ECO:0007669"/>
    <property type="project" value="UniProtKB-SubCell"/>
</dbReference>